<dbReference type="InterPro" id="IPR057402">
    <property type="entry name" value="AIM3_BBC1_C"/>
</dbReference>
<feature type="compositionally biased region" description="Basic and acidic residues" evidence="3">
    <location>
        <begin position="308"/>
        <end position="323"/>
    </location>
</feature>
<feature type="region of interest" description="Disordered" evidence="3">
    <location>
        <begin position="69"/>
        <end position="359"/>
    </location>
</feature>
<dbReference type="Pfam" id="PF25459">
    <property type="entry name" value="AIM3_BBC1_C"/>
    <property type="match status" value="1"/>
</dbReference>
<dbReference type="RefSeq" id="XP_002497312.1">
    <property type="nucleotide sequence ID" value="XM_002497267.1"/>
</dbReference>
<dbReference type="PANTHER" id="PTHR46026">
    <property type="entry name" value="RHO-TYPE GUANINE NUCLEOTIDE EXCHANGE FACTOR, ISOFORM F"/>
    <property type="match status" value="1"/>
</dbReference>
<evidence type="ECO:0000256" key="2">
    <source>
        <dbReference type="PROSITE-ProRule" id="PRU00192"/>
    </source>
</evidence>
<dbReference type="SUPFAM" id="SSF50044">
    <property type="entry name" value="SH3-domain"/>
    <property type="match status" value="1"/>
</dbReference>
<organism evidence="5 6">
    <name type="scientific">Zygosaccharomyces rouxii (strain ATCC 2623 / CBS 732 / NBRC 1130 / NCYC 568 / NRRL Y-229)</name>
    <dbReference type="NCBI Taxonomy" id="559307"/>
    <lineage>
        <taxon>Eukaryota</taxon>
        <taxon>Fungi</taxon>
        <taxon>Dikarya</taxon>
        <taxon>Ascomycota</taxon>
        <taxon>Saccharomycotina</taxon>
        <taxon>Saccharomycetes</taxon>
        <taxon>Saccharomycetales</taxon>
        <taxon>Saccharomycetaceae</taxon>
        <taxon>Zygosaccharomyces</taxon>
    </lineage>
</organism>
<feature type="compositionally biased region" description="Pro residues" evidence="3">
    <location>
        <begin position="535"/>
        <end position="544"/>
    </location>
</feature>
<evidence type="ECO:0000313" key="6">
    <source>
        <dbReference type="Proteomes" id="UP000008536"/>
    </source>
</evidence>
<protein>
    <submittedName>
        <fullName evidence="5">ZYRO0F02640p</fullName>
    </submittedName>
</protein>
<dbReference type="KEGG" id="zro:ZYRO0F02640g"/>
<accession>C5DX68</accession>
<feature type="compositionally biased region" description="Low complexity" evidence="3">
    <location>
        <begin position="523"/>
        <end position="534"/>
    </location>
</feature>
<evidence type="ECO:0000259" key="4">
    <source>
        <dbReference type="PROSITE" id="PS50002"/>
    </source>
</evidence>
<feature type="domain" description="SH3" evidence="4">
    <location>
        <begin position="5"/>
        <end position="69"/>
    </location>
</feature>
<evidence type="ECO:0000313" key="5">
    <source>
        <dbReference type="EMBL" id="CAR28379.1"/>
    </source>
</evidence>
<dbReference type="STRING" id="559307.C5DX68"/>
<dbReference type="Gene3D" id="2.30.30.40">
    <property type="entry name" value="SH3 Domains"/>
    <property type="match status" value="1"/>
</dbReference>
<feature type="compositionally biased region" description="Basic and acidic residues" evidence="3">
    <location>
        <begin position="256"/>
        <end position="266"/>
    </location>
</feature>
<feature type="compositionally biased region" description="Acidic residues" evidence="3">
    <location>
        <begin position="338"/>
        <end position="352"/>
    </location>
</feature>
<name>C5DX68_ZYGRC</name>
<feature type="compositionally biased region" description="Polar residues" evidence="3">
    <location>
        <begin position="605"/>
        <end position="617"/>
    </location>
</feature>
<dbReference type="SMART" id="SM00326">
    <property type="entry name" value="SH3"/>
    <property type="match status" value="1"/>
</dbReference>
<feature type="compositionally biased region" description="Basic and acidic residues" evidence="3">
    <location>
        <begin position="168"/>
        <end position="182"/>
    </location>
</feature>
<sequence>MNEPSTPFQVIALYPYKSDFEDDLNFDKDQIVTVTNIEDDQWYFGEYVGERGQLLEGIFPKGFVAVHEKPSDKPKAAEPTAEPANSTASVALSHGSDRGVEQNNWEDPNDPSVSKMKNKVSMFDQGTSEPAPLPRNSTFFGDSKDASVKKTVVADPSHHYTPPTAFAHSEKKQREQPAKVDIPEPVNRGDFTESPKEDLPKMSLKDRIAKLQEQQQQQLRREQEKKAKKSKKRESITSEGDNAPLDLEKPQQPQHDPLRAGSKNDDALNDLNEGVEGLKLDEKPGTKDFEEPPPVPVSPERYGYESQGLKKEQPEERPQESARESMGFIESREPDGDKEAEEGGEEEEEEEEEARRAALTQKIARMADAGRYGGVPVGFNPFGMPTAVPPSGEPKKRKSTTKSFDSQEKERAPPKVVPIMPFADPNAVSFLNNPPAEHDNNAEDEVEEEIEEFETREPVKNTDEMDDRGVINNAEQESFYSQERNLPLDSGSKPAVSHSSNRQSAFVEPDMAPLDNKSEQKEPPATVEPSAPSVPSAPPVPPISPERYHPDDELRTPVDDHLSQAPKPPVSSLDNFSHSNDYDFSEPQSWGSPPEPQIPPIPNSLDPNSSPTSSRTGVSVPHRPSRGSSLRDSGPGAARPTSTMFHSRGDAPSSPEDFDHPRGAISMTGVPDFPYTPAPPVPAALSGGDTREASSNTPSGVPPIPTSPPGHGGRPSSVYSGDSGSATSHTRGVPSVPRSIPPIPGSPSAPGPHPPVAGQSPSEKLNTMSRTATFSTKDGSGSAEGKTIRFSSEDSWWLEKKFPSHAFGQKVNCLMEVDDHLIKKKLHESYMVRDFYFLFEDYSQLHFSVNFDTSNPHATVQASQEHIPLKNQPQLLEEYAQRYGSYALHRAGSLVGSHTNGLIPAILSHLENEVIHPIEGRTFGASIFAHNAGEAVHTQDVAQIRPGDVLVMRKAKFDVLMKSGSREIISVGTETPHVAIIAGYEFPKGKFQVIEEHSGKVVTSSYKIHRMKAGRLKVFRFVGRDYVGW</sequence>
<dbReference type="FunCoup" id="C5DX68">
    <property type="interactions" value="221"/>
</dbReference>
<dbReference type="HOGENOM" id="CLU_003021_0_0_1"/>
<reference evidence="5 6" key="1">
    <citation type="journal article" date="2009" name="Genome Res.">
        <title>Comparative genomics of protoploid Saccharomycetaceae.</title>
        <authorList>
            <consortium name="The Genolevures Consortium"/>
            <person name="Souciet J.-L."/>
            <person name="Dujon B."/>
            <person name="Gaillardin C."/>
            <person name="Johnston M."/>
            <person name="Baret P.V."/>
            <person name="Cliften P."/>
            <person name="Sherman D.J."/>
            <person name="Weissenbach J."/>
            <person name="Westhof E."/>
            <person name="Wincker P."/>
            <person name="Jubin C."/>
            <person name="Poulain J."/>
            <person name="Barbe V."/>
            <person name="Segurens B."/>
            <person name="Artiguenave F."/>
            <person name="Anthouard V."/>
            <person name="Vacherie B."/>
            <person name="Val M.-E."/>
            <person name="Fulton R.S."/>
            <person name="Minx P."/>
            <person name="Wilson R."/>
            <person name="Durrens P."/>
            <person name="Jean G."/>
            <person name="Marck C."/>
            <person name="Martin T."/>
            <person name="Nikolski M."/>
            <person name="Rolland T."/>
            <person name="Seret M.-L."/>
            <person name="Casaregola S."/>
            <person name="Despons L."/>
            <person name="Fairhead C."/>
            <person name="Fischer G."/>
            <person name="Lafontaine I."/>
            <person name="Leh V."/>
            <person name="Lemaire M."/>
            <person name="de Montigny J."/>
            <person name="Neuveglise C."/>
            <person name="Thierry A."/>
            <person name="Blanc-Lenfle I."/>
            <person name="Bleykasten C."/>
            <person name="Diffels J."/>
            <person name="Fritsch E."/>
            <person name="Frangeul L."/>
            <person name="Goeffon A."/>
            <person name="Jauniaux N."/>
            <person name="Kachouri-Lafond R."/>
            <person name="Payen C."/>
            <person name="Potier S."/>
            <person name="Pribylova L."/>
            <person name="Ozanne C."/>
            <person name="Richard G.-F."/>
            <person name="Sacerdot C."/>
            <person name="Straub M.-L."/>
            <person name="Talla E."/>
        </authorList>
    </citation>
    <scope>NUCLEOTIDE SEQUENCE [LARGE SCALE GENOMIC DNA]</scope>
    <source>
        <strain evidence="5 6">ATCC 2623 / CBS 732 / BCRC 21506 / NBRC 1130 / NCYC 568 / NRRL Y-229</strain>
    </source>
</reference>
<dbReference type="PROSITE" id="PS50002">
    <property type="entry name" value="SH3"/>
    <property type="match status" value="1"/>
</dbReference>
<feature type="compositionally biased region" description="Basic and acidic residues" evidence="3">
    <location>
        <begin position="546"/>
        <end position="562"/>
    </location>
</feature>
<feature type="compositionally biased region" description="Pro residues" evidence="3">
    <location>
        <begin position="739"/>
        <end position="755"/>
    </location>
</feature>
<dbReference type="AlphaFoldDB" id="C5DX68"/>
<feature type="compositionally biased region" description="Acidic residues" evidence="3">
    <location>
        <begin position="442"/>
        <end position="452"/>
    </location>
</feature>
<evidence type="ECO:0000256" key="3">
    <source>
        <dbReference type="SAM" id="MobiDB-lite"/>
    </source>
</evidence>
<dbReference type="GeneID" id="8205068"/>
<feature type="compositionally biased region" description="Polar residues" evidence="3">
    <location>
        <begin position="717"/>
        <end position="730"/>
    </location>
</feature>
<proteinExistence type="predicted"/>
<dbReference type="InterPro" id="IPR036028">
    <property type="entry name" value="SH3-like_dom_sf"/>
</dbReference>
<feature type="compositionally biased region" description="Basic and acidic residues" evidence="3">
    <location>
        <begin position="276"/>
        <end position="290"/>
    </location>
</feature>
<dbReference type="InterPro" id="IPR001452">
    <property type="entry name" value="SH3_domain"/>
</dbReference>
<feature type="compositionally biased region" description="Basic and acidic residues" evidence="3">
    <location>
        <begin position="190"/>
        <end position="210"/>
    </location>
</feature>
<feature type="compositionally biased region" description="Pro residues" evidence="3">
    <location>
        <begin position="593"/>
        <end position="602"/>
    </location>
</feature>
<feature type="compositionally biased region" description="Polar residues" evidence="3">
    <location>
        <begin position="473"/>
        <end position="484"/>
    </location>
</feature>
<feature type="region of interest" description="Disordered" evidence="3">
    <location>
        <begin position="379"/>
        <end position="765"/>
    </location>
</feature>
<keyword evidence="1 2" id="KW-0728">SH3 domain</keyword>
<dbReference type="Proteomes" id="UP000008536">
    <property type="component" value="Chromosome F"/>
</dbReference>
<dbReference type="EMBL" id="CU928178">
    <property type="protein sequence ID" value="CAR28379.1"/>
    <property type="molecule type" value="Genomic_DNA"/>
</dbReference>
<feature type="compositionally biased region" description="Basic and acidic residues" evidence="3">
    <location>
        <begin position="453"/>
        <end position="469"/>
    </location>
</feature>
<keyword evidence="6" id="KW-1185">Reference proteome</keyword>
<dbReference type="InParanoid" id="C5DX68"/>
<dbReference type="CDD" id="cd11887">
    <property type="entry name" value="SH3_Bbc1"/>
    <property type="match status" value="1"/>
</dbReference>
<dbReference type="InterPro" id="IPR035552">
    <property type="entry name" value="Mti1_SH3"/>
</dbReference>
<dbReference type="PANTHER" id="PTHR46026:SF1">
    <property type="entry name" value="RHO-TYPE GUANINE NUCLEOTIDE EXCHANGE FACTOR, ISOFORM F"/>
    <property type="match status" value="1"/>
</dbReference>
<gene>
    <name evidence="5" type="ordered locus">ZYRO0F02640g</name>
</gene>
<evidence type="ECO:0000256" key="1">
    <source>
        <dbReference type="ARBA" id="ARBA00022443"/>
    </source>
</evidence>
<dbReference type="Pfam" id="PF00018">
    <property type="entry name" value="SH3_1"/>
    <property type="match status" value="1"/>
</dbReference>